<dbReference type="Gramene" id="ORUFI09G06800.1">
    <property type="protein sequence ID" value="ORUFI09G06800.1"/>
    <property type="gene ID" value="ORUFI09G06800"/>
</dbReference>
<keyword evidence="6" id="KW-0732">Signal</keyword>
<dbReference type="GO" id="GO:0005524">
    <property type="term" value="F:ATP binding"/>
    <property type="evidence" value="ECO:0007669"/>
    <property type="project" value="UniProtKB-KW"/>
</dbReference>
<dbReference type="OMA" id="CHEVNEF"/>
<dbReference type="GO" id="GO:0005886">
    <property type="term" value="C:plasma membrane"/>
    <property type="evidence" value="ECO:0007669"/>
    <property type="project" value="UniProtKB-SubCell"/>
</dbReference>
<dbReference type="InterPro" id="IPR000719">
    <property type="entry name" value="Prot_kinase_dom"/>
</dbReference>
<name>A0A0E0QPZ7_ORYRU</name>
<dbReference type="HOGENOM" id="CLU_000288_21_4_1"/>
<reference evidence="15" key="1">
    <citation type="submission" date="2013-06" db="EMBL/GenBank/DDBJ databases">
        <authorList>
            <person name="Zhao Q."/>
        </authorList>
    </citation>
    <scope>NUCLEOTIDE SEQUENCE</scope>
    <source>
        <strain evidence="15">cv. W1943</strain>
    </source>
</reference>
<feature type="domain" description="Protein kinase" evidence="13">
    <location>
        <begin position="48"/>
        <end position="333"/>
    </location>
</feature>
<evidence type="ECO:0000256" key="3">
    <source>
        <dbReference type="ARBA" id="ARBA00010217"/>
    </source>
</evidence>
<dbReference type="FunFam" id="1.10.510.10:FF:000240">
    <property type="entry name" value="Lectin-domain containing receptor kinase A4.3"/>
    <property type="match status" value="1"/>
</dbReference>
<evidence type="ECO:0000256" key="12">
    <source>
        <dbReference type="ARBA" id="ARBA00023180"/>
    </source>
</evidence>
<keyword evidence="10" id="KW-0472">Membrane</keyword>
<protein>
    <recommendedName>
        <fullName evidence="13">Protein kinase domain-containing protein</fullName>
    </recommendedName>
</protein>
<comment type="similarity">
    <text evidence="3">In the C-terminal section; belongs to the protein kinase superfamily. Ser/Thr protein kinase family.</text>
</comment>
<keyword evidence="9" id="KW-1133">Transmembrane helix</keyword>
<keyword evidence="4" id="KW-1003">Cell membrane</keyword>
<keyword evidence="7" id="KW-0547">Nucleotide-binding</keyword>
<keyword evidence="8" id="KW-0067">ATP-binding</keyword>
<dbReference type="PANTHER" id="PTHR27007">
    <property type="match status" value="1"/>
</dbReference>
<dbReference type="GO" id="GO:0004672">
    <property type="term" value="F:protein kinase activity"/>
    <property type="evidence" value="ECO:0007669"/>
    <property type="project" value="InterPro"/>
</dbReference>
<dbReference type="EnsemblPlants" id="ORUFI09G06800.1">
    <property type="protein sequence ID" value="ORUFI09G06800.1"/>
    <property type="gene ID" value="ORUFI09G06800"/>
</dbReference>
<dbReference type="AlphaFoldDB" id="A0A0E0QPZ7"/>
<evidence type="ECO:0000259" key="13">
    <source>
        <dbReference type="PROSITE" id="PS50011"/>
    </source>
</evidence>
<dbReference type="InterPro" id="IPR050528">
    <property type="entry name" value="L-type_Lectin-RKs"/>
</dbReference>
<dbReference type="PROSITE" id="PS50011">
    <property type="entry name" value="PROTEIN_KINASE_DOM"/>
    <property type="match status" value="1"/>
</dbReference>
<comment type="subcellular location">
    <subcellularLocation>
        <location evidence="1">Cell membrane</location>
        <topology evidence="1">Single-pass type I membrane protein</topology>
    </subcellularLocation>
</comment>
<proteinExistence type="inferred from homology"/>
<evidence type="ECO:0000256" key="4">
    <source>
        <dbReference type="ARBA" id="ARBA00022475"/>
    </source>
</evidence>
<comment type="similarity">
    <text evidence="2">In the N-terminal section; belongs to the leguminous lectin family.</text>
</comment>
<dbReference type="Proteomes" id="UP000008022">
    <property type="component" value="Unassembled WGS sequence"/>
</dbReference>
<dbReference type="STRING" id="4529.A0A0E0QPZ7"/>
<dbReference type="InterPro" id="IPR001245">
    <property type="entry name" value="Ser-Thr/Tyr_kinase_cat_dom"/>
</dbReference>
<evidence type="ECO:0000313" key="15">
    <source>
        <dbReference type="Proteomes" id="UP000008022"/>
    </source>
</evidence>
<dbReference type="InterPro" id="IPR011009">
    <property type="entry name" value="Kinase-like_dom_sf"/>
</dbReference>
<evidence type="ECO:0000256" key="9">
    <source>
        <dbReference type="ARBA" id="ARBA00022989"/>
    </source>
</evidence>
<evidence type="ECO:0000256" key="6">
    <source>
        <dbReference type="ARBA" id="ARBA00022729"/>
    </source>
</evidence>
<evidence type="ECO:0000256" key="8">
    <source>
        <dbReference type="ARBA" id="ARBA00022840"/>
    </source>
</evidence>
<keyword evidence="15" id="KW-1185">Reference proteome</keyword>
<dbReference type="SUPFAM" id="SSF56112">
    <property type="entry name" value="Protein kinase-like (PK-like)"/>
    <property type="match status" value="1"/>
</dbReference>
<reference evidence="14" key="2">
    <citation type="submission" date="2015-06" db="UniProtKB">
        <authorList>
            <consortium name="EnsemblPlants"/>
        </authorList>
    </citation>
    <scope>IDENTIFICATION</scope>
</reference>
<evidence type="ECO:0000256" key="2">
    <source>
        <dbReference type="ARBA" id="ARBA00008536"/>
    </source>
</evidence>
<dbReference type="GO" id="GO:0002229">
    <property type="term" value="P:defense response to oomycetes"/>
    <property type="evidence" value="ECO:0007669"/>
    <property type="project" value="UniProtKB-ARBA"/>
</dbReference>
<keyword evidence="12" id="KW-0325">Glycoprotein</keyword>
<dbReference type="Pfam" id="PF07714">
    <property type="entry name" value="PK_Tyr_Ser-Thr"/>
    <property type="match status" value="1"/>
</dbReference>
<dbReference type="Gene3D" id="1.10.510.10">
    <property type="entry name" value="Transferase(Phosphotransferase) domain 1"/>
    <property type="match status" value="1"/>
</dbReference>
<sequence length="333" mass="37188">MPLGEYCAGGLWPSYGNVGMGTGEYGFASPSQTPFSFEVLSEATNNFSEERLLREEGQFSAFYKGDLTHLGISVAAAVKWLKIKSGQAFAVENYVKEFATISLAIRHRNIVPFLGWSSEQDNLCLVYKYVKNWSLHDHLYSPGRLLTWPTRYKIVFAIGSGLKHLHQDVRPTFPHGNIKPSNVLLDEEMNAKLGDFGLPRHFFQYDGETASSSYRQMPVSSRGYVEPGLLHTDQATTSSDVYSFGVVLLEIACGQPPIILQQDQAEANSLVKFVWECHKKGSIIEAADKRLNGEFNREQMERVLRVGLLCARRGSSQRLSMGDAMMLLEGVGF</sequence>
<dbReference type="Gene3D" id="3.30.200.20">
    <property type="entry name" value="Phosphorylase Kinase, domain 1"/>
    <property type="match status" value="1"/>
</dbReference>
<organism evidence="14 15">
    <name type="scientific">Oryza rufipogon</name>
    <name type="common">Brownbeard rice</name>
    <name type="synonym">Asian wild rice</name>
    <dbReference type="NCBI Taxonomy" id="4529"/>
    <lineage>
        <taxon>Eukaryota</taxon>
        <taxon>Viridiplantae</taxon>
        <taxon>Streptophyta</taxon>
        <taxon>Embryophyta</taxon>
        <taxon>Tracheophyta</taxon>
        <taxon>Spermatophyta</taxon>
        <taxon>Magnoliopsida</taxon>
        <taxon>Liliopsida</taxon>
        <taxon>Poales</taxon>
        <taxon>Poaceae</taxon>
        <taxon>BOP clade</taxon>
        <taxon>Oryzoideae</taxon>
        <taxon>Oryzeae</taxon>
        <taxon>Oryzinae</taxon>
        <taxon>Oryza</taxon>
    </lineage>
</organism>
<evidence type="ECO:0000256" key="11">
    <source>
        <dbReference type="ARBA" id="ARBA00023170"/>
    </source>
</evidence>
<keyword evidence="5" id="KW-0812">Transmembrane</keyword>
<evidence type="ECO:0000313" key="14">
    <source>
        <dbReference type="EnsemblPlants" id="ORUFI09G06800.1"/>
    </source>
</evidence>
<keyword evidence="11" id="KW-0675">Receptor</keyword>
<evidence type="ECO:0000256" key="7">
    <source>
        <dbReference type="ARBA" id="ARBA00022741"/>
    </source>
</evidence>
<evidence type="ECO:0000256" key="5">
    <source>
        <dbReference type="ARBA" id="ARBA00022692"/>
    </source>
</evidence>
<accession>A0A0E0QPZ7</accession>
<evidence type="ECO:0000256" key="10">
    <source>
        <dbReference type="ARBA" id="ARBA00023136"/>
    </source>
</evidence>
<evidence type="ECO:0000256" key="1">
    <source>
        <dbReference type="ARBA" id="ARBA00004251"/>
    </source>
</evidence>